<dbReference type="EnsemblMetazoa" id="XM_790272">
    <property type="protein sequence ID" value="XP_795365"/>
    <property type="gene ID" value="LOC590675"/>
</dbReference>
<comment type="function">
    <text evidence="4">Reversible hydration of carbon dioxide.</text>
</comment>
<feature type="domain" description="Alpha-carbonic anhydrase" evidence="5">
    <location>
        <begin position="48"/>
        <end position="329"/>
    </location>
</feature>
<evidence type="ECO:0000313" key="7">
    <source>
        <dbReference type="Proteomes" id="UP000007110"/>
    </source>
</evidence>
<sequence>MSILKFTKFRKRYLRGKLLTRRSDSREKLIPWVHEDTFDDLLCSLPIKAFSYRGTAEWGIHFQEANGDCQSPIDINSREAVYREGLNQPPLEVNYALCRDCDLINTGTGIQIIFKYKPDVGMSGLRDTSLDPVPKSVLSGGPLPQNSKFELAACAFHWGQKDDRGSEHTVNFKAYPMELHLIHWNSSTYSTLEEAMGKPHGISIIALFIQVGREHAGLRTFTDYLEAVQYKGRTLAVTTPFHPSCLLPDPQLRDFWTYQGSLTTPPCYERVTWILLRYPLTISISQMEEFRRLKNHVKGDFSFRGEEGLLVDNFRPTQPLNDRTIEASFQ</sequence>
<keyword evidence="2 4" id="KW-0479">Metal-binding</keyword>
<dbReference type="AlphaFoldDB" id="A0A7M7RID4"/>
<dbReference type="GO" id="GO:0004089">
    <property type="term" value="F:carbonate dehydratase activity"/>
    <property type="evidence" value="ECO:0007669"/>
    <property type="project" value="UniProtKB-UniRule"/>
</dbReference>
<organism evidence="6 7">
    <name type="scientific">Strongylocentrotus purpuratus</name>
    <name type="common">Purple sea urchin</name>
    <dbReference type="NCBI Taxonomy" id="7668"/>
    <lineage>
        <taxon>Eukaryota</taxon>
        <taxon>Metazoa</taxon>
        <taxon>Echinodermata</taxon>
        <taxon>Eleutherozoa</taxon>
        <taxon>Echinozoa</taxon>
        <taxon>Echinoidea</taxon>
        <taxon>Euechinoidea</taxon>
        <taxon>Echinacea</taxon>
        <taxon>Camarodonta</taxon>
        <taxon>Echinidea</taxon>
        <taxon>Strongylocentrotidae</taxon>
        <taxon>Strongylocentrotus</taxon>
    </lineage>
</organism>
<evidence type="ECO:0000256" key="2">
    <source>
        <dbReference type="ARBA" id="ARBA00022723"/>
    </source>
</evidence>
<dbReference type="PANTHER" id="PTHR18952">
    <property type="entry name" value="CARBONIC ANHYDRASE"/>
    <property type="match status" value="1"/>
</dbReference>
<dbReference type="InterPro" id="IPR023561">
    <property type="entry name" value="Carbonic_anhydrase_a-class"/>
</dbReference>
<keyword evidence="7" id="KW-1185">Reference proteome</keyword>
<reference evidence="6" key="2">
    <citation type="submission" date="2021-01" db="UniProtKB">
        <authorList>
            <consortium name="EnsemblMetazoa"/>
        </authorList>
    </citation>
    <scope>IDENTIFICATION</scope>
</reference>
<dbReference type="SUPFAM" id="SSF51069">
    <property type="entry name" value="Carbonic anhydrase"/>
    <property type="match status" value="1"/>
</dbReference>
<dbReference type="SMART" id="SM01057">
    <property type="entry name" value="Carb_anhydrase"/>
    <property type="match status" value="1"/>
</dbReference>
<evidence type="ECO:0000256" key="4">
    <source>
        <dbReference type="RuleBase" id="RU367011"/>
    </source>
</evidence>
<evidence type="ECO:0000313" key="6">
    <source>
        <dbReference type="EnsemblMetazoa" id="XP_795365"/>
    </source>
</evidence>
<dbReference type="InParanoid" id="A0A7M7RID4"/>
<dbReference type="OrthoDB" id="429145at2759"/>
<dbReference type="InterPro" id="IPR036398">
    <property type="entry name" value="CA_dom_sf"/>
</dbReference>
<dbReference type="InterPro" id="IPR018338">
    <property type="entry name" value="Carbonic_anhydrase_a-class_CS"/>
</dbReference>
<dbReference type="PANTHER" id="PTHR18952:SF104">
    <property type="entry name" value="CARBONIC ANHYDRASE-RELATED PROTEIN"/>
    <property type="match status" value="1"/>
</dbReference>
<name>A0A7M7RID4_STRPU</name>
<dbReference type="Proteomes" id="UP000007110">
    <property type="component" value="Unassembled WGS sequence"/>
</dbReference>
<dbReference type="RefSeq" id="XP_795365.3">
    <property type="nucleotide sequence ID" value="XM_790272.5"/>
</dbReference>
<dbReference type="Pfam" id="PF00194">
    <property type="entry name" value="Carb_anhydrase"/>
    <property type="match status" value="1"/>
</dbReference>
<evidence type="ECO:0000256" key="1">
    <source>
        <dbReference type="ARBA" id="ARBA00010718"/>
    </source>
</evidence>
<reference evidence="7" key="1">
    <citation type="submission" date="2015-02" db="EMBL/GenBank/DDBJ databases">
        <title>Genome sequencing for Strongylocentrotus purpuratus.</title>
        <authorList>
            <person name="Murali S."/>
            <person name="Liu Y."/>
            <person name="Vee V."/>
            <person name="English A."/>
            <person name="Wang M."/>
            <person name="Skinner E."/>
            <person name="Han Y."/>
            <person name="Muzny D.M."/>
            <person name="Worley K.C."/>
            <person name="Gibbs R.A."/>
        </authorList>
    </citation>
    <scope>NUCLEOTIDE SEQUENCE</scope>
</reference>
<comment type="similarity">
    <text evidence="1 4">Belongs to the alpha-carbonic anhydrase family.</text>
</comment>
<keyword evidence="4" id="KW-0456">Lyase</keyword>
<evidence type="ECO:0000259" key="5">
    <source>
        <dbReference type="PROSITE" id="PS51144"/>
    </source>
</evidence>
<dbReference type="OMA" id="CTEGIVW"/>
<keyword evidence="3 4" id="KW-0862">Zinc</keyword>
<accession>A0A7M7RID4</accession>
<dbReference type="CTD" id="767"/>
<comment type="catalytic activity">
    <reaction evidence="4">
        <text>hydrogencarbonate + H(+) = CO2 + H2O</text>
        <dbReference type="Rhea" id="RHEA:10748"/>
        <dbReference type="ChEBI" id="CHEBI:15377"/>
        <dbReference type="ChEBI" id="CHEBI:15378"/>
        <dbReference type="ChEBI" id="CHEBI:16526"/>
        <dbReference type="ChEBI" id="CHEBI:17544"/>
        <dbReference type="EC" id="4.2.1.1"/>
    </reaction>
</comment>
<dbReference type="InterPro" id="IPR001148">
    <property type="entry name" value="CA_dom"/>
</dbReference>
<dbReference type="Gene3D" id="3.10.200.10">
    <property type="entry name" value="Alpha carbonic anhydrase"/>
    <property type="match status" value="1"/>
</dbReference>
<comment type="cofactor">
    <cofactor evidence="4">
        <name>Zn(2+)</name>
        <dbReference type="ChEBI" id="CHEBI:29105"/>
    </cofactor>
</comment>
<protein>
    <recommendedName>
        <fullName evidence="4">Carbonic anhydrase</fullName>
        <ecNumber evidence="4">4.2.1.1</ecNumber>
    </recommendedName>
</protein>
<dbReference type="EC" id="4.2.1.1" evidence="4"/>
<proteinExistence type="inferred from homology"/>
<dbReference type="PROSITE" id="PS51144">
    <property type="entry name" value="ALPHA_CA_2"/>
    <property type="match status" value="1"/>
</dbReference>
<dbReference type="GeneID" id="590675"/>
<evidence type="ECO:0000256" key="3">
    <source>
        <dbReference type="ARBA" id="ARBA00022833"/>
    </source>
</evidence>
<dbReference type="PROSITE" id="PS00162">
    <property type="entry name" value="ALPHA_CA_1"/>
    <property type="match status" value="1"/>
</dbReference>
<dbReference type="GO" id="GO:0008270">
    <property type="term" value="F:zinc ion binding"/>
    <property type="evidence" value="ECO:0007669"/>
    <property type="project" value="UniProtKB-UniRule"/>
</dbReference>